<proteinExistence type="predicted"/>
<dbReference type="AlphaFoldDB" id="S2D8Y6"/>
<evidence type="ECO:0000313" key="1">
    <source>
        <dbReference type="EMBL" id="EOZ93495.1"/>
    </source>
</evidence>
<sequence>MQKLPHPLKPDTTGYLSVIIFRNWKLNPVIICFIKLLSDID</sequence>
<comment type="caution">
    <text evidence="1">The sequence shown here is derived from an EMBL/GenBank/DDBJ whole genome shotgun (WGS) entry which is preliminary data.</text>
</comment>
<accession>S2D8Y6</accession>
<gene>
    <name evidence="1" type="ORF">A33Q_3754</name>
</gene>
<protein>
    <submittedName>
        <fullName evidence="1">Uncharacterized protein</fullName>
    </submittedName>
</protein>
<evidence type="ECO:0000313" key="2">
    <source>
        <dbReference type="Proteomes" id="UP000006073"/>
    </source>
</evidence>
<organism evidence="1 2">
    <name type="scientific">Indibacter alkaliphilus (strain CCUG 57479 / KCTC 22604 / LW1)</name>
    <dbReference type="NCBI Taxonomy" id="1189612"/>
    <lineage>
        <taxon>Bacteria</taxon>
        <taxon>Pseudomonadati</taxon>
        <taxon>Bacteroidota</taxon>
        <taxon>Cytophagia</taxon>
        <taxon>Cytophagales</taxon>
        <taxon>Cyclobacteriaceae</taxon>
    </lineage>
</organism>
<name>S2D8Y6_INDAL</name>
<dbReference type="STRING" id="1189612.A33Q_3754"/>
<reference evidence="1 2" key="1">
    <citation type="journal article" date="2013" name="Genome Announc.">
        <title>Draft Genome Sequence of Indibacter alkaliphilus Strain LW1T, Isolated from Lonar Lake, a Haloalkaline Lake in the Buldana District of Maharashtra, India.</title>
        <authorList>
            <person name="Singh A."/>
            <person name="Kumar Jangir P."/>
            <person name="Sharma R."/>
            <person name="Singh A."/>
            <person name="Kumar Pinnaka A."/>
            <person name="Shivaji S."/>
        </authorList>
    </citation>
    <scope>NUCLEOTIDE SEQUENCE [LARGE SCALE GENOMIC DNA]</scope>
    <source>
        <strain evidence="2">CCUG 57479 / KCTC 22604 / LW1</strain>
    </source>
</reference>
<keyword evidence="2" id="KW-1185">Reference proteome</keyword>
<dbReference type="EMBL" id="ALWO02000046">
    <property type="protein sequence ID" value="EOZ93495.1"/>
    <property type="molecule type" value="Genomic_DNA"/>
</dbReference>
<dbReference type="Proteomes" id="UP000006073">
    <property type="component" value="Unassembled WGS sequence"/>
</dbReference>